<keyword evidence="2" id="KW-1185">Reference proteome</keyword>
<accession>A0ACC0JS65</accession>
<evidence type="ECO:0000313" key="2">
    <source>
        <dbReference type="Proteomes" id="UP001064048"/>
    </source>
</evidence>
<gene>
    <name evidence="1" type="ORF">MSG28_014616</name>
</gene>
<name>A0ACC0JS65_CHOFU</name>
<dbReference type="Proteomes" id="UP001064048">
    <property type="component" value="Chromosome 26"/>
</dbReference>
<reference evidence="1 2" key="1">
    <citation type="journal article" date="2022" name="Genome Biol. Evol.">
        <title>The Spruce Budworm Genome: Reconstructing the Evolutionary History of Antifreeze Proteins.</title>
        <authorList>
            <person name="Beliveau C."/>
            <person name="Gagne P."/>
            <person name="Picq S."/>
            <person name="Vernygora O."/>
            <person name="Keeling C.I."/>
            <person name="Pinkney K."/>
            <person name="Doucet D."/>
            <person name="Wen F."/>
            <person name="Johnston J.S."/>
            <person name="Maaroufi H."/>
            <person name="Boyle B."/>
            <person name="Laroche J."/>
            <person name="Dewar K."/>
            <person name="Juretic N."/>
            <person name="Blackburn G."/>
            <person name="Nisole A."/>
            <person name="Brunet B."/>
            <person name="Brandao M."/>
            <person name="Lumley L."/>
            <person name="Duan J."/>
            <person name="Quan G."/>
            <person name="Lucarotti C.J."/>
            <person name="Roe A.D."/>
            <person name="Sperling F.A.H."/>
            <person name="Levesque R.C."/>
            <person name="Cusson M."/>
        </authorList>
    </citation>
    <scope>NUCLEOTIDE SEQUENCE [LARGE SCALE GENOMIC DNA]</scope>
    <source>
        <strain evidence="1">Glfc:IPQL:Cfum</strain>
    </source>
</reference>
<proteinExistence type="predicted"/>
<organism evidence="1 2">
    <name type="scientific">Choristoneura fumiferana</name>
    <name type="common">Spruce budworm moth</name>
    <name type="synonym">Archips fumiferana</name>
    <dbReference type="NCBI Taxonomy" id="7141"/>
    <lineage>
        <taxon>Eukaryota</taxon>
        <taxon>Metazoa</taxon>
        <taxon>Ecdysozoa</taxon>
        <taxon>Arthropoda</taxon>
        <taxon>Hexapoda</taxon>
        <taxon>Insecta</taxon>
        <taxon>Pterygota</taxon>
        <taxon>Neoptera</taxon>
        <taxon>Endopterygota</taxon>
        <taxon>Lepidoptera</taxon>
        <taxon>Glossata</taxon>
        <taxon>Ditrysia</taxon>
        <taxon>Tortricoidea</taxon>
        <taxon>Tortricidae</taxon>
        <taxon>Tortricinae</taxon>
        <taxon>Choristoneura</taxon>
    </lineage>
</organism>
<comment type="caution">
    <text evidence="1">The sequence shown here is derived from an EMBL/GenBank/DDBJ whole genome shotgun (WGS) entry which is preliminary data.</text>
</comment>
<protein>
    <submittedName>
        <fullName evidence="1">Uncharacterized protein</fullName>
    </submittedName>
</protein>
<sequence length="910" mass="99182">MTSIQMRLCLVEGRGAYKRTSKFCPVLDHSDCGVECVIGRDRLDCLRRMSKGDVDFGVFSPEDLIATQWANIAVLVTDELRAKPRSYATSIVAVVNRNLLPDLDSPSSAQAALRGSTLCHVGLGADDRRPLSDTLTEVARGASKSGMHRPRPVGRIWPAVDVHMQPASDLIEIGKPSEIMIISVVFICGSQQQPLAHNLSKPQVASGPDKSYLTTLVTKRSCNSSLSVEENRIKAIAGFFKGACRAGPWVLDAARDAELKAQYSSLCAACSGECSVRDRYWGPAGALACLSEGAGTVTFAEADNVARYFGEQNTTAYADPSEFAYLCRDGSWQGITGNAEPCAWLRRPWPLLVAKTKVAAAVSNLAANLTQASALVAGGWRGALSALLQLNSALPAPLQPPAAPLDYLATAQGLREAYSQNGCQASRHITLCTTSILEQNKCEWLSEAAAVYGVEPPLQCARQPGAAACLRAVGAGACDLAVAGADWLVPAMRDMSLTPVLHESTNILNQSTTVVAYVREDSNINKMADLRGKRAVFPRFDGIAWHSVLRYLANVEKSTCKDILSGFFSSVCAPGVEKNDLSENLKKKWTENCYVQDGNVLDGEQQALRLLVEGKSDVAFLSMNTYNQYMAHQIPELWNADVKIKPLCAEESAKYCFISWSNIGHVFAKNTSAMRVQEIINVFTKYDQLFGKHFPFHTAMFSLYGPYNHQNNVIFDDNTKMLATRDIFKTHPNEGEISCLNEQCIPSARECDGQIDCADGSDETLLRCRHFVRRPLWPIIFHCSVGWERDLYQGVCPDVCHHQKTQDYCTYAILSEYGEPWWDASLVALLRVRVSRWLLAGGGQRAAGGGRRAAGGGRRAAGGGRRAAGGGRRAAAGGGAGRAPCCRARVETKEKERKKIIYLYLTAMTH</sequence>
<dbReference type="EMBL" id="CM046126">
    <property type="protein sequence ID" value="KAI8426948.1"/>
    <property type="molecule type" value="Genomic_DNA"/>
</dbReference>
<evidence type="ECO:0000313" key="1">
    <source>
        <dbReference type="EMBL" id="KAI8426948.1"/>
    </source>
</evidence>